<dbReference type="Pfam" id="PF01395">
    <property type="entry name" value="PBP_GOBP"/>
    <property type="match status" value="1"/>
</dbReference>
<dbReference type="EnsemblMetazoa" id="MESCA004954-RA">
    <property type="protein sequence ID" value="MESCA004954-PA"/>
    <property type="gene ID" value="MESCA004954"/>
</dbReference>
<dbReference type="CDD" id="cd23992">
    <property type="entry name" value="PBP_GOBP"/>
    <property type="match status" value="1"/>
</dbReference>
<evidence type="ECO:0000256" key="1">
    <source>
        <dbReference type="SAM" id="SignalP"/>
    </source>
</evidence>
<proteinExistence type="predicted"/>
<dbReference type="SUPFAM" id="SSF47565">
    <property type="entry name" value="Insect pheromone/odorant-binding proteins"/>
    <property type="match status" value="1"/>
</dbReference>
<dbReference type="EMBL" id="CAQQ02110702">
    <property type="status" value="NOT_ANNOTATED_CDS"/>
    <property type="molecule type" value="Genomic_DNA"/>
</dbReference>
<protein>
    <submittedName>
        <fullName evidence="2">Uncharacterized protein</fullName>
    </submittedName>
</protein>
<accession>T1GN15</accession>
<keyword evidence="3" id="KW-1185">Reference proteome</keyword>
<dbReference type="InterPro" id="IPR006170">
    <property type="entry name" value="PBP/GOBP"/>
</dbReference>
<dbReference type="AlphaFoldDB" id="T1GN15"/>
<reference evidence="3" key="1">
    <citation type="submission" date="2013-02" db="EMBL/GenBank/DDBJ databases">
        <authorList>
            <person name="Hughes D."/>
        </authorList>
    </citation>
    <scope>NUCLEOTIDE SEQUENCE</scope>
    <source>
        <strain>Durham</strain>
        <strain evidence="3">NC isolate 2 -- Noor lab</strain>
    </source>
</reference>
<dbReference type="Gene3D" id="1.10.238.20">
    <property type="entry name" value="Pheromone/general odorant binding protein domain"/>
    <property type="match status" value="1"/>
</dbReference>
<keyword evidence="1" id="KW-0732">Signal</keyword>
<dbReference type="OMA" id="MHIAMAM"/>
<organism evidence="2 3">
    <name type="scientific">Megaselia scalaris</name>
    <name type="common">Humpbacked fly</name>
    <name type="synonym">Phora scalaris</name>
    <dbReference type="NCBI Taxonomy" id="36166"/>
    <lineage>
        <taxon>Eukaryota</taxon>
        <taxon>Metazoa</taxon>
        <taxon>Ecdysozoa</taxon>
        <taxon>Arthropoda</taxon>
        <taxon>Hexapoda</taxon>
        <taxon>Insecta</taxon>
        <taxon>Pterygota</taxon>
        <taxon>Neoptera</taxon>
        <taxon>Endopterygota</taxon>
        <taxon>Diptera</taxon>
        <taxon>Brachycera</taxon>
        <taxon>Muscomorpha</taxon>
        <taxon>Platypezoidea</taxon>
        <taxon>Phoridae</taxon>
        <taxon>Megaseliini</taxon>
        <taxon>Megaselia</taxon>
    </lineage>
</organism>
<evidence type="ECO:0000313" key="2">
    <source>
        <dbReference type="EnsemblMetazoa" id="MESCA004954-PA"/>
    </source>
</evidence>
<feature type="signal peptide" evidence="1">
    <location>
        <begin position="1"/>
        <end position="19"/>
    </location>
</feature>
<feature type="chain" id="PRO_5004577497" evidence="1">
    <location>
        <begin position="20"/>
        <end position="121"/>
    </location>
</feature>
<dbReference type="InterPro" id="IPR036728">
    <property type="entry name" value="PBP_GOBP_sf"/>
</dbReference>
<sequence>MNTFNTLLALVGFVAFVQSASITKEMQEKFMVVAKECQGQTGASDGDLANLIKHNPTGTKEGKCMLSCIMTKVDTQDSNGKLKKEGSMHIAMAMTKNDPAEMKIAEEIIDACVGIAVSDDA</sequence>
<name>T1GN15_MEGSC</name>
<dbReference type="Proteomes" id="UP000015102">
    <property type="component" value="Unassembled WGS sequence"/>
</dbReference>
<dbReference type="GO" id="GO:0005549">
    <property type="term" value="F:odorant binding"/>
    <property type="evidence" value="ECO:0007669"/>
    <property type="project" value="InterPro"/>
</dbReference>
<dbReference type="HOGENOM" id="CLU_148261_0_0_1"/>
<evidence type="ECO:0000313" key="3">
    <source>
        <dbReference type="Proteomes" id="UP000015102"/>
    </source>
</evidence>
<reference evidence="2" key="2">
    <citation type="submission" date="2015-06" db="UniProtKB">
        <authorList>
            <consortium name="EnsemblMetazoa"/>
        </authorList>
    </citation>
    <scope>IDENTIFICATION</scope>
</reference>